<sequence length="558" mass="63773">MAERRTVVLYPHLGPKAGTGHIKRLLPFFSDVRFKVYVIHRNPKFVKEISNKFDIDSERVFPLSEIKTIPDNIDLIVLDNRESDRYLYDKLKNVAPIVAIDEGGDSRKLIPYTIDILPNLLDSRPNYNNIGLLDLNIKEPIDRELKNILISFGGQDPYQLTRKAVDALKDKYSVTTVIGPLFTKKDFGVNKIENLSNLKNIFSNYDLVITSFGLTAYEAAAEGVPVALVNPTQYHQDLSNKAGFYTLDNKFNINYKKAKKLFNNIEFGIKESLTDFIYNLEVSSLGCPICGRKNNSSIQRFKNRTYYHCFHCSVDYMAAHQKDVTYSNNYFFEDYKEQYGKTYLEDFDHISNLGLGRINNILKKVKTESTLLDIGCAYGPFLKAAESKGLTPYGLDVSKDAVDYINNELDLKAINSPFPLSKPLDFNSSFDCITMWYVIEHFKNIDDVLTQVNNLLNSGGVFAFSTPNSAGISSKKSHNNFLKNSPDDHFTIWSPKSAKKVLKEYGFKVYKVKMTGHHPNRFGRYVKGKFLHRLFMIISHVFKLGDTFEIYCIKETTI</sequence>
<dbReference type="GO" id="GO:0008168">
    <property type="term" value="F:methyltransferase activity"/>
    <property type="evidence" value="ECO:0007669"/>
    <property type="project" value="UniProtKB-KW"/>
</dbReference>
<dbReference type="CDD" id="cd02440">
    <property type="entry name" value="AdoMet_MTases"/>
    <property type="match status" value="1"/>
</dbReference>
<evidence type="ECO:0000313" key="2">
    <source>
        <dbReference type="Proteomes" id="UP000323824"/>
    </source>
</evidence>
<dbReference type="Gene3D" id="3.40.50.2000">
    <property type="entry name" value="Glycogen Phosphorylase B"/>
    <property type="match status" value="1"/>
</dbReference>
<dbReference type="GO" id="GO:0032259">
    <property type="term" value="P:methylation"/>
    <property type="evidence" value="ECO:0007669"/>
    <property type="project" value="UniProtKB-KW"/>
</dbReference>
<dbReference type="AlphaFoldDB" id="A0A5C1Q789"/>
<dbReference type="Pfam" id="PF13489">
    <property type="entry name" value="Methyltransf_23"/>
    <property type="match status" value="1"/>
</dbReference>
<dbReference type="Gene3D" id="3.40.50.150">
    <property type="entry name" value="Vaccinia Virus protein VP39"/>
    <property type="match status" value="1"/>
</dbReference>
<keyword evidence="2" id="KW-1185">Reference proteome</keyword>
<keyword evidence="1" id="KW-0808">Transferase</keyword>
<dbReference type="SUPFAM" id="SSF53335">
    <property type="entry name" value="S-adenosyl-L-methionine-dependent methyltransferases"/>
    <property type="match status" value="1"/>
</dbReference>
<dbReference type="KEGG" id="sper:EW093_00465"/>
<organism evidence="1 2">
    <name type="scientific">Thiospirochaeta perfilievii</name>
    <dbReference type="NCBI Taxonomy" id="252967"/>
    <lineage>
        <taxon>Bacteria</taxon>
        <taxon>Pseudomonadati</taxon>
        <taxon>Spirochaetota</taxon>
        <taxon>Spirochaetia</taxon>
        <taxon>Spirochaetales</taxon>
        <taxon>Spirochaetaceae</taxon>
        <taxon>Thiospirochaeta</taxon>
    </lineage>
</organism>
<accession>A0A5C1Q789</accession>
<protein>
    <submittedName>
        <fullName evidence="1">Methyltransferase domain-containing protein</fullName>
    </submittedName>
</protein>
<name>A0A5C1Q789_9SPIO</name>
<evidence type="ECO:0000313" key="1">
    <source>
        <dbReference type="EMBL" id="QEN03237.1"/>
    </source>
</evidence>
<dbReference type="Proteomes" id="UP000323824">
    <property type="component" value="Chromosome"/>
</dbReference>
<dbReference type="PANTHER" id="PTHR43861:SF6">
    <property type="entry name" value="METHYLTRANSFERASE TYPE 11"/>
    <property type="match status" value="1"/>
</dbReference>
<reference evidence="1 2" key="1">
    <citation type="submission" date="2019-02" db="EMBL/GenBank/DDBJ databases">
        <authorList>
            <person name="Fomenkov A."/>
            <person name="Dubinina G."/>
            <person name="Grabovich M."/>
            <person name="Vincze T."/>
            <person name="Roberts R.J."/>
        </authorList>
    </citation>
    <scope>NUCLEOTIDE SEQUENCE [LARGE SCALE GENOMIC DNA]</scope>
    <source>
        <strain evidence="1 2">P</strain>
    </source>
</reference>
<gene>
    <name evidence="1" type="ORF">EW093_00465</name>
</gene>
<reference evidence="1 2" key="2">
    <citation type="submission" date="2019-09" db="EMBL/GenBank/DDBJ databases">
        <title>Complete Genome Sequence and Methylome Analysis of free living Spirochaetas.</title>
        <authorList>
            <person name="Leshcheva N."/>
            <person name="Mikheeva N."/>
        </authorList>
    </citation>
    <scope>NUCLEOTIDE SEQUENCE [LARGE SCALE GENOMIC DNA]</scope>
    <source>
        <strain evidence="1 2">P</strain>
    </source>
</reference>
<dbReference type="EMBL" id="CP035807">
    <property type="protein sequence ID" value="QEN03237.1"/>
    <property type="molecule type" value="Genomic_DNA"/>
</dbReference>
<dbReference type="PANTHER" id="PTHR43861">
    <property type="entry name" value="TRANS-ACONITATE 2-METHYLTRANSFERASE-RELATED"/>
    <property type="match status" value="1"/>
</dbReference>
<dbReference type="OrthoDB" id="338505at2"/>
<keyword evidence="1" id="KW-0489">Methyltransferase</keyword>
<dbReference type="RefSeq" id="WP_149566497.1">
    <property type="nucleotide sequence ID" value="NZ_CP035807.1"/>
</dbReference>
<dbReference type="InterPro" id="IPR029063">
    <property type="entry name" value="SAM-dependent_MTases_sf"/>
</dbReference>
<proteinExistence type="predicted"/>